<dbReference type="Gene3D" id="1.10.3090.10">
    <property type="entry name" value="cca-adding enzyme, domain 2"/>
    <property type="match status" value="1"/>
</dbReference>
<gene>
    <name evidence="11" type="ORF">EJ104_12385</name>
</gene>
<evidence type="ECO:0000256" key="1">
    <source>
        <dbReference type="ARBA" id="ARBA00022679"/>
    </source>
</evidence>
<dbReference type="GO" id="GO:0008033">
    <property type="term" value="P:tRNA processing"/>
    <property type="evidence" value="ECO:0007669"/>
    <property type="project" value="UniProtKB-KW"/>
</dbReference>
<reference evidence="11 12" key="1">
    <citation type="submission" date="2018-12" db="EMBL/GenBank/DDBJ databases">
        <title>Deinococcus radiophilus ATCC 27603 genome sequencing and assembly.</title>
        <authorList>
            <person name="Maclea K.S."/>
            <person name="Maynard C.R."/>
        </authorList>
    </citation>
    <scope>NUCLEOTIDE SEQUENCE [LARGE SCALE GENOMIC DNA]</scope>
    <source>
        <strain evidence="11 12">ATCC 27603</strain>
    </source>
</reference>
<sequence>MDHRAPALSPETAAQQVRQALPDADRDFLAGLVVDAAGAPLALVGGAVRDALLGVPDATPDLDIVLDTRHGADLGTVAQRYSARTGQPHLFYPEFQNASLSLPDGRHADLIRARHEHYPVAGQRPEAQPGSLQEDLQRRDFGVNALALTLCGPLALLDPCGGLADLQARQLRPLHSQSFYEDASRLVRAARLAGRLGLDAHPELLRQVPDALVMALHTPRLWAELGLLLHEPNPAQAAAMLRDWGAGQLLPPGTEELWRQLYAAGTDQASYAAALLHMAPEPQPWQERLALGTGPARLLERALSHDVFPTGSPEAILRRTLLPERPDYPALQGRDLLTAGWSPGPTLGQALSYLQGLRERGQVSSQAEEWAALHEWQARPESGNRN</sequence>
<dbReference type="GO" id="GO:0005524">
    <property type="term" value="F:ATP binding"/>
    <property type="evidence" value="ECO:0007669"/>
    <property type="project" value="UniProtKB-KW"/>
</dbReference>
<evidence type="ECO:0000313" key="11">
    <source>
        <dbReference type="EMBL" id="RTR23823.1"/>
    </source>
</evidence>
<dbReference type="EMBL" id="RXPE01000040">
    <property type="protein sequence ID" value="RTR23823.1"/>
    <property type="molecule type" value="Genomic_DNA"/>
</dbReference>
<dbReference type="PANTHER" id="PTHR47545:SF1">
    <property type="entry name" value="MULTIFUNCTIONAL CCA PROTEIN"/>
    <property type="match status" value="1"/>
</dbReference>
<dbReference type="Pfam" id="PF01743">
    <property type="entry name" value="PolyA_pol"/>
    <property type="match status" value="1"/>
</dbReference>
<dbReference type="InterPro" id="IPR002646">
    <property type="entry name" value="PolA_pol_head_dom"/>
</dbReference>
<dbReference type="SUPFAM" id="SSF81891">
    <property type="entry name" value="Poly A polymerase C-terminal region-like"/>
    <property type="match status" value="1"/>
</dbReference>
<feature type="domain" description="Poly A polymerase head" evidence="10">
    <location>
        <begin position="43"/>
        <end position="172"/>
    </location>
</feature>
<comment type="caution">
    <text evidence="11">The sequence shown here is derived from an EMBL/GenBank/DDBJ whole genome shotgun (WGS) entry which is preliminary data.</text>
</comment>
<keyword evidence="3" id="KW-0548">Nucleotidyltransferase</keyword>
<keyword evidence="12" id="KW-1185">Reference proteome</keyword>
<keyword evidence="5" id="KW-0547">Nucleotide-binding</keyword>
<dbReference type="AlphaFoldDB" id="A0A431VN60"/>
<comment type="similarity">
    <text evidence="9">Belongs to the tRNA nucleotidyltransferase/poly(A) polymerase family.</text>
</comment>
<evidence type="ECO:0000256" key="9">
    <source>
        <dbReference type="RuleBase" id="RU003953"/>
    </source>
</evidence>
<protein>
    <submittedName>
        <fullName evidence="11">CCA tRNA nucleotidyltransferase</fullName>
    </submittedName>
</protein>
<evidence type="ECO:0000256" key="2">
    <source>
        <dbReference type="ARBA" id="ARBA00022694"/>
    </source>
</evidence>
<dbReference type="InterPro" id="IPR050124">
    <property type="entry name" value="tRNA_CCA-adding_enzyme"/>
</dbReference>
<dbReference type="Gene3D" id="3.30.460.10">
    <property type="entry name" value="Beta Polymerase, domain 2"/>
    <property type="match status" value="1"/>
</dbReference>
<keyword evidence="8 9" id="KW-0694">RNA-binding</keyword>
<accession>A0A431VN60</accession>
<dbReference type="GO" id="GO:0016779">
    <property type="term" value="F:nucleotidyltransferase activity"/>
    <property type="evidence" value="ECO:0007669"/>
    <property type="project" value="UniProtKB-KW"/>
</dbReference>
<dbReference type="PANTHER" id="PTHR47545">
    <property type="entry name" value="MULTIFUNCTIONAL CCA PROTEIN"/>
    <property type="match status" value="1"/>
</dbReference>
<evidence type="ECO:0000256" key="5">
    <source>
        <dbReference type="ARBA" id="ARBA00022741"/>
    </source>
</evidence>
<name>A0A431VN60_9DEIO</name>
<dbReference type="InterPro" id="IPR043519">
    <property type="entry name" value="NT_sf"/>
</dbReference>
<dbReference type="OrthoDB" id="9805698at2"/>
<evidence type="ECO:0000256" key="7">
    <source>
        <dbReference type="ARBA" id="ARBA00022842"/>
    </source>
</evidence>
<evidence type="ECO:0000313" key="12">
    <source>
        <dbReference type="Proteomes" id="UP000277766"/>
    </source>
</evidence>
<dbReference type="GO" id="GO:0046872">
    <property type="term" value="F:metal ion binding"/>
    <property type="evidence" value="ECO:0007669"/>
    <property type="project" value="UniProtKB-KW"/>
</dbReference>
<dbReference type="RefSeq" id="WP_126353271.1">
    <property type="nucleotide sequence ID" value="NZ_CP086380.1"/>
</dbReference>
<evidence type="ECO:0000259" key="10">
    <source>
        <dbReference type="Pfam" id="PF01743"/>
    </source>
</evidence>
<organism evidence="11 12">
    <name type="scientific">Deinococcus radiophilus</name>
    <dbReference type="NCBI Taxonomy" id="32062"/>
    <lineage>
        <taxon>Bacteria</taxon>
        <taxon>Thermotogati</taxon>
        <taxon>Deinococcota</taxon>
        <taxon>Deinococci</taxon>
        <taxon>Deinococcales</taxon>
        <taxon>Deinococcaceae</taxon>
        <taxon>Deinococcus</taxon>
    </lineage>
</organism>
<dbReference type="GO" id="GO:0003723">
    <property type="term" value="F:RNA binding"/>
    <property type="evidence" value="ECO:0007669"/>
    <property type="project" value="UniProtKB-KW"/>
</dbReference>
<proteinExistence type="inferred from homology"/>
<keyword evidence="2" id="KW-0819">tRNA processing</keyword>
<dbReference type="CDD" id="cd05398">
    <property type="entry name" value="NT_ClassII-CCAase"/>
    <property type="match status" value="1"/>
</dbReference>
<evidence type="ECO:0000256" key="8">
    <source>
        <dbReference type="ARBA" id="ARBA00022884"/>
    </source>
</evidence>
<evidence type="ECO:0000256" key="4">
    <source>
        <dbReference type="ARBA" id="ARBA00022723"/>
    </source>
</evidence>
<dbReference type="Proteomes" id="UP000277766">
    <property type="component" value="Unassembled WGS sequence"/>
</dbReference>
<keyword evidence="4" id="KW-0479">Metal-binding</keyword>
<evidence type="ECO:0000256" key="6">
    <source>
        <dbReference type="ARBA" id="ARBA00022840"/>
    </source>
</evidence>
<keyword evidence="7" id="KW-0460">Magnesium</keyword>
<dbReference type="SUPFAM" id="SSF81301">
    <property type="entry name" value="Nucleotidyltransferase"/>
    <property type="match status" value="1"/>
</dbReference>
<keyword evidence="6" id="KW-0067">ATP-binding</keyword>
<keyword evidence="1 9" id="KW-0808">Transferase</keyword>
<evidence type="ECO:0000256" key="3">
    <source>
        <dbReference type="ARBA" id="ARBA00022695"/>
    </source>
</evidence>